<keyword evidence="3" id="KW-1185">Reference proteome</keyword>
<keyword evidence="1" id="KW-0472">Membrane</keyword>
<sequence length="115" mass="13156">MVLDYVLVPVGLLFMVGYHLWLLHRILKHPIRTVIGINSINRHFWVCAMMEDPSKNGVLAVQTLRNNIMASTLLASTAIMLSSLIAILMTTAEARPFYRFSRSRREEQRAFPVVD</sequence>
<organism evidence="2 3">
    <name type="scientific">Datura stramonium</name>
    <name type="common">Jimsonweed</name>
    <name type="synonym">Common thornapple</name>
    <dbReference type="NCBI Taxonomy" id="4076"/>
    <lineage>
        <taxon>Eukaryota</taxon>
        <taxon>Viridiplantae</taxon>
        <taxon>Streptophyta</taxon>
        <taxon>Embryophyta</taxon>
        <taxon>Tracheophyta</taxon>
        <taxon>Spermatophyta</taxon>
        <taxon>Magnoliopsida</taxon>
        <taxon>eudicotyledons</taxon>
        <taxon>Gunneridae</taxon>
        <taxon>Pentapetalae</taxon>
        <taxon>asterids</taxon>
        <taxon>lamiids</taxon>
        <taxon>Solanales</taxon>
        <taxon>Solanaceae</taxon>
        <taxon>Solanoideae</taxon>
        <taxon>Datureae</taxon>
        <taxon>Datura</taxon>
    </lineage>
</organism>
<evidence type="ECO:0000313" key="2">
    <source>
        <dbReference type="EMBL" id="MCD7463365.1"/>
    </source>
</evidence>
<protein>
    <submittedName>
        <fullName evidence="2">Uncharacterized protein</fullName>
    </submittedName>
</protein>
<evidence type="ECO:0000313" key="3">
    <source>
        <dbReference type="Proteomes" id="UP000823775"/>
    </source>
</evidence>
<accession>A0ABS8SX35</accession>
<dbReference type="Proteomes" id="UP000823775">
    <property type="component" value="Unassembled WGS sequence"/>
</dbReference>
<feature type="transmembrane region" description="Helical" evidence="1">
    <location>
        <begin position="6"/>
        <end position="23"/>
    </location>
</feature>
<comment type="caution">
    <text evidence="2">The sequence shown here is derived from an EMBL/GenBank/DDBJ whole genome shotgun (WGS) entry which is preliminary data.</text>
</comment>
<keyword evidence="1" id="KW-0812">Transmembrane</keyword>
<dbReference type="EMBL" id="JACEIK010000880">
    <property type="protein sequence ID" value="MCD7463365.1"/>
    <property type="molecule type" value="Genomic_DNA"/>
</dbReference>
<dbReference type="Pfam" id="PF04654">
    <property type="entry name" value="DUF599"/>
    <property type="match status" value="1"/>
</dbReference>
<keyword evidence="1" id="KW-1133">Transmembrane helix</keyword>
<dbReference type="PANTHER" id="PTHR31168">
    <property type="entry name" value="OS02G0292800 PROTEIN"/>
    <property type="match status" value="1"/>
</dbReference>
<reference evidence="2 3" key="1">
    <citation type="journal article" date="2021" name="BMC Genomics">
        <title>Datura genome reveals duplications of psychoactive alkaloid biosynthetic genes and high mutation rate following tissue culture.</title>
        <authorList>
            <person name="Rajewski A."/>
            <person name="Carter-House D."/>
            <person name="Stajich J."/>
            <person name="Litt A."/>
        </authorList>
    </citation>
    <scope>NUCLEOTIDE SEQUENCE [LARGE SCALE GENOMIC DNA]</scope>
    <source>
        <strain evidence="2">AR-01</strain>
    </source>
</reference>
<dbReference type="PANTHER" id="PTHR31168:SF1">
    <property type="entry name" value="DUF599 FAMILY PROTEIN"/>
    <property type="match status" value="1"/>
</dbReference>
<gene>
    <name evidence="2" type="ORF">HAX54_050425</name>
</gene>
<evidence type="ECO:0000256" key="1">
    <source>
        <dbReference type="SAM" id="Phobius"/>
    </source>
</evidence>
<name>A0ABS8SX35_DATST</name>
<dbReference type="InterPro" id="IPR006747">
    <property type="entry name" value="DUF599"/>
</dbReference>
<feature type="transmembrane region" description="Helical" evidence="1">
    <location>
        <begin position="73"/>
        <end position="92"/>
    </location>
</feature>
<proteinExistence type="predicted"/>